<dbReference type="Pfam" id="PF05577">
    <property type="entry name" value="Peptidase_S28"/>
    <property type="match status" value="2"/>
</dbReference>
<feature type="non-terminal residue" evidence="6">
    <location>
        <position position="1"/>
    </location>
</feature>
<dbReference type="AlphaFoldDB" id="A0AA38UIR5"/>
<dbReference type="GO" id="GO:0006508">
    <property type="term" value="P:proteolysis"/>
    <property type="evidence" value="ECO:0007669"/>
    <property type="project" value="UniProtKB-KW"/>
</dbReference>
<accession>A0AA38UIR5</accession>
<evidence type="ECO:0000256" key="4">
    <source>
        <dbReference type="ARBA" id="ARBA00022801"/>
    </source>
</evidence>
<evidence type="ECO:0000256" key="5">
    <source>
        <dbReference type="ARBA" id="ARBA00023180"/>
    </source>
</evidence>
<dbReference type="PANTHER" id="PTHR11010:SF109">
    <property type="entry name" value="PEPTIDASE, FAMILY S28, PUTATIVE (AFU_ORTHOLOGUE AFUA_4G03790)-RELATED"/>
    <property type="match status" value="1"/>
</dbReference>
<evidence type="ECO:0000256" key="2">
    <source>
        <dbReference type="ARBA" id="ARBA00022670"/>
    </source>
</evidence>
<organism evidence="6 7">
    <name type="scientific">Lentinula raphanica</name>
    <dbReference type="NCBI Taxonomy" id="153919"/>
    <lineage>
        <taxon>Eukaryota</taxon>
        <taxon>Fungi</taxon>
        <taxon>Dikarya</taxon>
        <taxon>Basidiomycota</taxon>
        <taxon>Agaricomycotina</taxon>
        <taxon>Agaricomycetes</taxon>
        <taxon>Agaricomycetidae</taxon>
        <taxon>Agaricales</taxon>
        <taxon>Marasmiineae</taxon>
        <taxon>Omphalotaceae</taxon>
        <taxon>Lentinula</taxon>
    </lineage>
</organism>
<name>A0AA38UIR5_9AGAR</name>
<keyword evidence="2" id="KW-0645">Protease</keyword>
<sequence>MFDRFDAVLDLNVLPDSSEPLFIDMPLDHFANSSADGVTTFKNRYWINATYYETGGPVFIFDSGEQDAAPLVPYYLQEYHGLSATMRLAKRFGGLAILWEHRYYGDSLPFPINRNTTAEQWQFLTTEQALQDVVFFADSFSKNTSSLTDLTTNRTFDPQSLPVHPSVTPWVWLGGSYPGVRGALLRQRNPETIFAAWASSAPVHAQVDMWAYYEAAQRSLTVNCSADWVAVTSYVDNVLQGSNATLIEDVKFDLLKARLSGPGGNTTGADGLTKEQANKTSDVDAASILMDPLDFYQYYGFAASLLPFCNLLETKNFTSDPVENGIVSVTGVEDTFQAFLVALAELDYDSIPGSPDDPVADMSWMRQYCSEYGFYQCGNPNNPLSIETSFLSLELFQQQCNDTFSDHLPSWPQVENINKYGGWDMQPSNIMFANGEFDPWRTMGLASIEPNAPQRKPSVIVPQCNVPSNATTFFGITYDNMVHVSDMRVLLVPDSNHSDFRTIGFYSPVSQEPFYTGLGLFQLALDEWLPCFA</sequence>
<comment type="caution">
    <text evidence="6">The sequence shown here is derived from an EMBL/GenBank/DDBJ whole genome shotgun (WGS) entry which is preliminary data.</text>
</comment>
<comment type="similarity">
    <text evidence="1">Belongs to the peptidase S28 family.</text>
</comment>
<keyword evidence="3" id="KW-0732">Signal</keyword>
<evidence type="ECO:0000313" key="6">
    <source>
        <dbReference type="EMBL" id="KAJ3842879.1"/>
    </source>
</evidence>
<dbReference type="PANTHER" id="PTHR11010">
    <property type="entry name" value="PROTEASE S28 PRO-X CARBOXYPEPTIDASE-RELATED"/>
    <property type="match status" value="1"/>
</dbReference>
<keyword evidence="7" id="KW-1185">Reference proteome</keyword>
<evidence type="ECO:0000256" key="1">
    <source>
        <dbReference type="ARBA" id="ARBA00011079"/>
    </source>
</evidence>
<dbReference type="GO" id="GO:0070008">
    <property type="term" value="F:serine-type exopeptidase activity"/>
    <property type="evidence" value="ECO:0007669"/>
    <property type="project" value="InterPro"/>
</dbReference>
<dbReference type="Proteomes" id="UP001163846">
    <property type="component" value="Unassembled WGS sequence"/>
</dbReference>
<dbReference type="Gene3D" id="3.40.50.1820">
    <property type="entry name" value="alpha/beta hydrolase"/>
    <property type="match status" value="2"/>
</dbReference>
<dbReference type="SUPFAM" id="SSF53474">
    <property type="entry name" value="alpha/beta-Hydrolases"/>
    <property type="match status" value="1"/>
</dbReference>
<keyword evidence="4" id="KW-0378">Hydrolase</keyword>
<dbReference type="InterPro" id="IPR029058">
    <property type="entry name" value="AB_hydrolase_fold"/>
</dbReference>
<keyword evidence="5" id="KW-0325">Glycoprotein</keyword>
<dbReference type="GO" id="GO:0008239">
    <property type="term" value="F:dipeptidyl-peptidase activity"/>
    <property type="evidence" value="ECO:0007669"/>
    <property type="project" value="TreeGrafter"/>
</dbReference>
<dbReference type="InterPro" id="IPR008758">
    <property type="entry name" value="Peptidase_S28"/>
</dbReference>
<evidence type="ECO:0000313" key="7">
    <source>
        <dbReference type="Proteomes" id="UP001163846"/>
    </source>
</evidence>
<dbReference type="EMBL" id="MU805991">
    <property type="protein sequence ID" value="KAJ3842879.1"/>
    <property type="molecule type" value="Genomic_DNA"/>
</dbReference>
<reference evidence="6" key="1">
    <citation type="submission" date="2022-08" db="EMBL/GenBank/DDBJ databases">
        <authorList>
            <consortium name="DOE Joint Genome Institute"/>
            <person name="Min B."/>
            <person name="Riley R."/>
            <person name="Sierra-Patev S."/>
            <person name="Naranjo-Ortiz M."/>
            <person name="Looney B."/>
            <person name="Konkel Z."/>
            <person name="Slot J.C."/>
            <person name="Sakamoto Y."/>
            <person name="Steenwyk J.L."/>
            <person name="Rokas A."/>
            <person name="Carro J."/>
            <person name="Camarero S."/>
            <person name="Ferreira P."/>
            <person name="Molpeceres G."/>
            <person name="Ruiz-Duenas F.J."/>
            <person name="Serrano A."/>
            <person name="Henrissat B."/>
            <person name="Drula E."/>
            <person name="Hughes K.W."/>
            <person name="Mata J.L."/>
            <person name="Ishikawa N.K."/>
            <person name="Vargas-Isla R."/>
            <person name="Ushijima S."/>
            <person name="Smith C.A."/>
            <person name="Ahrendt S."/>
            <person name="Andreopoulos W."/>
            <person name="He G."/>
            <person name="Labutti K."/>
            <person name="Lipzen A."/>
            <person name="Ng V."/>
            <person name="Sandor L."/>
            <person name="Barry K."/>
            <person name="Martinez A.T."/>
            <person name="Xiao Y."/>
            <person name="Gibbons J.G."/>
            <person name="Terashima K."/>
            <person name="Hibbett D.S."/>
            <person name="Grigoriev I.V."/>
        </authorList>
    </citation>
    <scope>NUCLEOTIDE SEQUENCE</scope>
    <source>
        <strain evidence="6">TFB9207</strain>
    </source>
</reference>
<gene>
    <name evidence="6" type="ORF">F5878DRAFT_555007</name>
</gene>
<protein>
    <submittedName>
        <fullName evidence="6">Peptidase S28</fullName>
    </submittedName>
</protein>
<evidence type="ECO:0000256" key="3">
    <source>
        <dbReference type="ARBA" id="ARBA00022729"/>
    </source>
</evidence>
<proteinExistence type="inferred from homology"/>